<name>A0NWW3_ROSAI</name>
<feature type="signal peptide" evidence="1">
    <location>
        <begin position="1"/>
        <end position="21"/>
    </location>
</feature>
<organism evidence="2 3">
    <name type="scientific">Roseibium aggregatum (strain ATCC 25650 / DSM 13394 / JCM 20685 / NBRC 16684 / NCIMB 2208 / IAM 12614 / B1)</name>
    <name type="common">Stappia aggregata</name>
    <dbReference type="NCBI Taxonomy" id="384765"/>
    <lineage>
        <taxon>Bacteria</taxon>
        <taxon>Pseudomonadati</taxon>
        <taxon>Pseudomonadota</taxon>
        <taxon>Alphaproteobacteria</taxon>
        <taxon>Hyphomicrobiales</taxon>
        <taxon>Stappiaceae</taxon>
        <taxon>Roseibium</taxon>
    </lineage>
</organism>
<evidence type="ECO:0000313" key="2">
    <source>
        <dbReference type="EMBL" id="EAV42599.1"/>
    </source>
</evidence>
<proteinExistence type="predicted"/>
<dbReference type="RefSeq" id="WP_006936611.1">
    <property type="nucleotide sequence ID" value="NZ_AAUW01000013.1"/>
</dbReference>
<dbReference type="EMBL" id="AAUW01000013">
    <property type="protein sequence ID" value="EAV42599.1"/>
    <property type="molecule type" value="Genomic_DNA"/>
</dbReference>
<keyword evidence="1" id="KW-0732">Signal</keyword>
<evidence type="ECO:0000256" key="1">
    <source>
        <dbReference type="SAM" id="SignalP"/>
    </source>
</evidence>
<sequence>MKFWSIAIVAMILAGVAATKATNPSHALTDSSVASGVPVTTLHTPVTP</sequence>
<feature type="chain" id="PRO_5002627841" evidence="1">
    <location>
        <begin position="22"/>
        <end position="48"/>
    </location>
</feature>
<reference evidence="2 3" key="1">
    <citation type="submission" date="2006-05" db="EMBL/GenBank/DDBJ databases">
        <authorList>
            <person name="King G."/>
            <person name="Ferriera S."/>
            <person name="Johnson J."/>
            <person name="Kravitz S."/>
            <person name="Beeson K."/>
            <person name="Sutton G."/>
            <person name="Rogers Y.-H."/>
            <person name="Friedman R."/>
            <person name="Frazier M."/>
            <person name="Venter J.C."/>
        </authorList>
    </citation>
    <scope>NUCLEOTIDE SEQUENCE [LARGE SCALE GENOMIC DNA]</scope>
    <source>
        <strain evidence="3">ATCC 25650 / DSM 13394 / JCM 20685 / NBRC 16684 / NCIMB 2208 / IAM 12614 / B1</strain>
    </source>
</reference>
<protein>
    <submittedName>
        <fullName evidence="2">Uncharacterized protein</fullName>
    </submittedName>
</protein>
<evidence type="ECO:0000313" key="3">
    <source>
        <dbReference type="Proteomes" id="UP000004848"/>
    </source>
</evidence>
<comment type="caution">
    <text evidence="2">The sequence shown here is derived from an EMBL/GenBank/DDBJ whole genome shotgun (WGS) entry which is preliminary data.</text>
</comment>
<accession>A0NWW3</accession>
<dbReference type="AlphaFoldDB" id="A0NWW3"/>
<dbReference type="Proteomes" id="UP000004848">
    <property type="component" value="Unassembled WGS sequence"/>
</dbReference>
<dbReference type="GeneID" id="68850409"/>
<dbReference type="OrthoDB" id="7876365at2"/>
<gene>
    <name evidence="2" type="ORF">SIAM614_26593</name>
</gene>